<organism evidence="2 3">
    <name type="scientific">Stentor coeruleus</name>
    <dbReference type="NCBI Taxonomy" id="5963"/>
    <lineage>
        <taxon>Eukaryota</taxon>
        <taxon>Sar</taxon>
        <taxon>Alveolata</taxon>
        <taxon>Ciliophora</taxon>
        <taxon>Postciliodesmatophora</taxon>
        <taxon>Heterotrichea</taxon>
        <taxon>Heterotrichida</taxon>
        <taxon>Stentoridae</taxon>
        <taxon>Stentor</taxon>
    </lineage>
</organism>
<dbReference type="AlphaFoldDB" id="A0A1R2CNS1"/>
<dbReference type="Proteomes" id="UP000187209">
    <property type="component" value="Unassembled WGS sequence"/>
</dbReference>
<proteinExistence type="predicted"/>
<sequence length="253" mass="30053">MKIEKFTSLPGINALDTSIDQKNPTIIQATEAYKKEFQIHTQLKGLKKLDFNDIQTLWERVINRRIIEGEKDKISIYLRGYLGTDKFEKEKKRIIDMIEAFKVEENTSQSLTPNTSLKPMRPFNDRPLNNWKKLMFKFIFKKLFVSKAFDFYASPTDMLYEAAKKIRFIKHRINKSPKKLQMINKNQNHDKFQYEKSEKWILNSITPTLVDTYRAKSRYKTNRRNYTADRLKRAKSPVREKDTSQDTSKLPVL</sequence>
<keyword evidence="3" id="KW-1185">Reference proteome</keyword>
<accession>A0A1R2CNS1</accession>
<feature type="compositionally biased region" description="Basic and acidic residues" evidence="1">
    <location>
        <begin position="226"/>
        <end position="244"/>
    </location>
</feature>
<reference evidence="2 3" key="1">
    <citation type="submission" date="2016-11" db="EMBL/GenBank/DDBJ databases">
        <title>The macronuclear genome of Stentor coeruleus: a giant cell with tiny introns.</title>
        <authorList>
            <person name="Slabodnick M."/>
            <person name="Ruby J.G."/>
            <person name="Reiff S.B."/>
            <person name="Swart E.C."/>
            <person name="Gosai S."/>
            <person name="Prabakaran S."/>
            <person name="Witkowska E."/>
            <person name="Larue G.E."/>
            <person name="Fisher S."/>
            <person name="Freeman R.M."/>
            <person name="Gunawardena J."/>
            <person name="Chu W."/>
            <person name="Stover N.A."/>
            <person name="Gregory B.D."/>
            <person name="Nowacki M."/>
            <person name="Derisi J."/>
            <person name="Roy S.W."/>
            <person name="Marshall W.F."/>
            <person name="Sood P."/>
        </authorList>
    </citation>
    <scope>NUCLEOTIDE SEQUENCE [LARGE SCALE GENOMIC DNA]</scope>
    <source>
        <strain evidence="2">WM001</strain>
    </source>
</reference>
<gene>
    <name evidence="2" type="ORF">SteCoe_6939</name>
</gene>
<name>A0A1R2CNS1_9CILI</name>
<feature type="region of interest" description="Disordered" evidence="1">
    <location>
        <begin position="224"/>
        <end position="253"/>
    </location>
</feature>
<comment type="caution">
    <text evidence="2">The sequence shown here is derived from an EMBL/GenBank/DDBJ whole genome shotgun (WGS) entry which is preliminary data.</text>
</comment>
<protein>
    <submittedName>
        <fullName evidence="2">Uncharacterized protein</fullName>
    </submittedName>
</protein>
<evidence type="ECO:0000313" key="2">
    <source>
        <dbReference type="EMBL" id="OMJ90659.1"/>
    </source>
</evidence>
<evidence type="ECO:0000313" key="3">
    <source>
        <dbReference type="Proteomes" id="UP000187209"/>
    </source>
</evidence>
<dbReference type="EMBL" id="MPUH01000098">
    <property type="protein sequence ID" value="OMJ90659.1"/>
    <property type="molecule type" value="Genomic_DNA"/>
</dbReference>
<evidence type="ECO:0000256" key="1">
    <source>
        <dbReference type="SAM" id="MobiDB-lite"/>
    </source>
</evidence>